<dbReference type="InterPro" id="IPR015943">
    <property type="entry name" value="WD40/YVTN_repeat-like_dom_sf"/>
</dbReference>
<dbReference type="Proteomes" id="UP000006039">
    <property type="component" value="Unassembled WGS sequence"/>
</dbReference>
<dbReference type="InterPro" id="IPR056884">
    <property type="entry name" value="NPHP3-like_N"/>
</dbReference>
<feature type="domain" description="Nephrocystin 3-like N-terminal" evidence="4">
    <location>
        <begin position="187"/>
        <end position="345"/>
    </location>
</feature>
<dbReference type="PROSITE" id="PS50294">
    <property type="entry name" value="WD_REPEATS_REGION"/>
    <property type="match status" value="7"/>
</dbReference>
<dbReference type="OrthoDB" id="538223at2759"/>
<dbReference type="SMART" id="SM00320">
    <property type="entry name" value="WD40"/>
    <property type="match status" value="7"/>
</dbReference>
<dbReference type="RefSeq" id="XP_009228664.1">
    <property type="nucleotide sequence ID" value="XM_009230400.1"/>
</dbReference>
<dbReference type="InterPro" id="IPR027417">
    <property type="entry name" value="P-loop_NTPase"/>
</dbReference>
<dbReference type="PROSITE" id="PS50082">
    <property type="entry name" value="WD_REPEATS_2"/>
    <property type="match status" value="7"/>
</dbReference>
<dbReference type="STRING" id="644352.J3PG76"/>
<reference evidence="6" key="5">
    <citation type="submission" date="2018-04" db="UniProtKB">
        <authorList>
            <consortium name="EnsemblFungi"/>
        </authorList>
    </citation>
    <scope>IDENTIFICATION</scope>
    <source>
        <strain evidence="6">R3-111a-1</strain>
    </source>
</reference>
<reference evidence="5" key="3">
    <citation type="submission" date="2010-09" db="EMBL/GenBank/DDBJ databases">
        <title>Annotation of Gaeumannomyces graminis var. tritici R3-111a-1.</title>
        <authorList>
            <consortium name="The Broad Institute Genome Sequencing Platform"/>
            <person name="Ma L.-J."/>
            <person name="Dead R."/>
            <person name="Young S.K."/>
            <person name="Zeng Q."/>
            <person name="Gargeya S."/>
            <person name="Fitzgerald M."/>
            <person name="Haas B."/>
            <person name="Abouelleil A."/>
            <person name="Alvarado L."/>
            <person name="Arachchi H.M."/>
            <person name="Berlin A."/>
            <person name="Brown A."/>
            <person name="Chapman S.B."/>
            <person name="Chen Z."/>
            <person name="Dunbar C."/>
            <person name="Freedman E."/>
            <person name="Gearin G."/>
            <person name="Gellesch M."/>
            <person name="Goldberg J."/>
            <person name="Griggs A."/>
            <person name="Gujja S."/>
            <person name="Heiman D."/>
            <person name="Howarth C."/>
            <person name="Larson L."/>
            <person name="Lui A."/>
            <person name="MacDonald P.J.P."/>
            <person name="Mehta T."/>
            <person name="Montmayeur A."/>
            <person name="Murphy C."/>
            <person name="Neiman D."/>
            <person name="Pearson M."/>
            <person name="Priest M."/>
            <person name="Roberts A."/>
            <person name="Saif S."/>
            <person name="Shea T."/>
            <person name="Shenoy N."/>
            <person name="Sisk P."/>
            <person name="Stolte C."/>
            <person name="Sykes S."/>
            <person name="Yandava C."/>
            <person name="Wortman J."/>
            <person name="Nusbaum C."/>
            <person name="Birren B."/>
        </authorList>
    </citation>
    <scope>NUCLEOTIDE SEQUENCE</scope>
    <source>
        <strain evidence="5">R3-111a-1</strain>
    </source>
</reference>
<dbReference type="EnsemblFungi" id="EJT69618">
    <property type="protein sequence ID" value="EJT69618"/>
    <property type="gene ID" value="GGTG_12502"/>
</dbReference>
<reference evidence="5" key="2">
    <citation type="submission" date="2010-07" db="EMBL/GenBank/DDBJ databases">
        <authorList>
            <consortium name="The Broad Institute Genome Sequencing Platform"/>
            <consortium name="Broad Institute Genome Sequencing Center for Infectious Disease"/>
            <person name="Ma L.-J."/>
            <person name="Dead R."/>
            <person name="Young S."/>
            <person name="Zeng Q."/>
            <person name="Koehrsen M."/>
            <person name="Alvarado L."/>
            <person name="Berlin A."/>
            <person name="Chapman S.B."/>
            <person name="Chen Z."/>
            <person name="Freedman E."/>
            <person name="Gellesch M."/>
            <person name="Goldberg J."/>
            <person name="Griggs A."/>
            <person name="Gujja S."/>
            <person name="Heilman E.R."/>
            <person name="Heiman D."/>
            <person name="Hepburn T."/>
            <person name="Howarth C."/>
            <person name="Jen D."/>
            <person name="Larson L."/>
            <person name="Mehta T."/>
            <person name="Neiman D."/>
            <person name="Pearson M."/>
            <person name="Roberts A."/>
            <person name="Saif S."/>
            <person name="Shea T."/>
            <person name="Shenoy N."/>
            <person name="Sisk P."/>
            <person name="Stolte C."/>
            <person name="Sykes S."/>
            <person name="Walk T."/>
            <person name="White J."/>
            <person name="Yandava C."/>
            <person name="Haas B."/>
            <person name="Nusbaum C."/>
            <person name="Birren B."/>
        </authorList>
    </citation>
    <scope>NUCLEOTIDE SEQUENCE</scope>
    <source>
        <strain evidence="5">R3-111a-1</strain>
    </source>
</reference>
<dbReference type="InterPro" id="IPR036322">
    <property type="entry name" value="WD40_repeat_dom_sf"/>
</dbReference>
<dbReference type="FunFam" id="2.130.10.10:FF:000228">
    <property type="entry name" value="COMPASS-like H3K4 histone methylase component WDR5A"/>
    <property type="match status" value="1"/>
</dbReference>
<feature type="repeat" description="WD" evidence="3">
    <location>
        <begin position="822"/>
        <end position="863"/>
    </location>
</feature>
<evidence type="ECO:0000313" key="7">
    <source>
        <dbReference type="Proteomes" id="UP000006039"/>
    </source>
</evidence>
<dbReference type="PROSITE" id="PS00678">
    <property type="entry name" value="WD_REPEATS_1"/>
    <property type="match status" value="6"/>
</dbReference>
<protein>
    <recommendedName>
        <fullName evidence="4">Nephrocystin 3-like N-terminal domain-containing protein</fullName>
    </recommendedName>
</protein>
<dbReference type="EMBL" id="GL385403">
    <property type="protein sequence ID" value="EJT69618.1"/>
    <property type="molecule type" value="Genomic_DNA"/>
</dbReference>
<feature type="repeat" description="WD" evidence="3">
    <location>
        <begin position="738"/>
        <end position="779"/>
    </location>
</feature>
<keyword evidence="1 3" id="KW-0853">WD repeat</keyword>
<evidence type="ECO:0000256" key="3">
    <source>
        <dbReference type="PROSITE-ProRule" id="PRU00221"/>
    </source>
</evidence>
<dbReference type="eggNOG" id="KOG0272">
    <property type="taxonomic scope" value="Eukaryota"/>
</dbReference>
<dbReference type="PRINTS" id="PR00320">
    <property type="entry name" value="GPROTEINBRPT"/>
</dbReference>
<accession>J3PG76</accession>
<organism evidence="5">
    <name type="scientific">Gaeumannomyces tritici (strain R3-111a-1)</name>
    <name type="common">Wheat and barley take-all root rot fungus</name>
    <name type="synonym">Gaeumannomyces graminis var. tritici</name>
    <dbReference type="NCBI Taxonomy" id="644352"/>
    <lineage>
        <taxon>Eukaryota</taxon>
        <taxon>Fungi</taxon>
        <taxon>Dikarya</taxon>
        <taxon>Ascomycota</taxon>
        <taxon>Pezizomycotina</taxon>
        <taxon>Sordariomycetes</taxon>
        <taxon>Sordariomycetidae</taxon>
        <taxon>Magnaporthales</taxon>
        <taxon>Magnaporthaceae</taxon>
        <taxon>Gaeumannomyces</taxon>
    </lineage>
</organism>
<evidence type="ECO:0000256" key="2">
    <source>
        <dbReference type="ARBA" id="ARBA00022737"/>
    </source>
</evidence>
<evidence type="ECO:0000259" key="4">
    <source>
        <dbReference type="Pfam" id="PF24883"/>
    </source>
</evidence>
<dbReference type="AlphaFoldDB" id="J3PG76"/>
<feature type="repeat" description="WD" evidence="3">
    <location>
        <begin position="864"/>
        <end position="905"/>
    </location>
</feature>
<dbReference type="GeneID" id="20352960"/>
<dbReference type="InterPro" id="IPR020472">
    <property type="entry name" value="WD40_PAC1"/>
</dbReference>
<dbReference type="Gene3D" id="2.130.10.10">
    <property type="entry name" value="YVTN repeat-like/Quinoprotein amine dehydrogenase"/>
    <property type="match status" value="4"/>
</dbReference>
<evidence type="ECO:0000313" key="5">
    <source>
        <dbReference type="EMBL" id="EJT69618.1"/>
    </source>
</evidence>
<keyword evidence="2" id="KW-0677">Repeat</keyword>
<dbReference type="SUPFAM" id="SSF50978">
    <property type="entry name" value="WD40 repeat-like"/>
    <property type="match status" value="1"/>
</dbReference>
<feature type="repeat" description="WD" evidence="3">
    <location>
        <begin position="948"/>
        <end position="989"/>
    </location>
</feature>
<dbReference type="InterPro" id="IPR050349">
    <property type="entry name" value="WD_LIS1/nudF_dynein_reg"/>
</dbReference>
<reference evidence="6" key="4">
    <citation type="journal article" date="2015" name="G3 (Bethesda)">
        <title>Genome sequences of three phytopathogenic species of the Magnaporthaceae family of fungi.</title>
        <authorList>
            <person name="Okagaki L.H."/>
            <person name="Nunes C.C."/>
            <person name="Sailsbery J."/>
            <person name="Clay B."/>
            <person name="Brown D."/>
            <person name="John T."/>
            <person name="Oh Y."/>
            <person name="Young N."/>
            <person name="Fitzgerald M."/>
            <person name="Haas B.J."/>
            <person name="Zeng Q."/>
            <person name="Young S."/>
            <person name="Adiconis X."/>
            <person name="Fan L."/>
            <person name="Levin J.Z."/>
            <person name="Mitchell T.K."/>
            <person name="Okubara P.A."/>
            <person name="Farman M.L."/>
            <person name="Kohn L.M."/>
            <person name="Birren B."/>
            <person name="Ma L.-J."/>
            <person name="Dean R.A."/>
        </authorList>
    </citation>
    <scope>NUCLEOTIDE SEQUENCE</scope>
    <source>
        <strain evidence="6">R3-111a-1</strain>
    </source>
</reference>
<feature type="repeat" description="WD" evidence="3">
    <location>
        <begin position="780"/>
        <end position="821"/>
    </location>
</feature>
<name>J3PG76_GAET3</name>
<gene>
    <name evidence="6" type="primary">20352960</name>
    <name evidence="5" type="ORF">GGTG_12502</name>
</gene>
<keyword evidence="7" id="KW-1185">Reference proteome</keyword>
<dbReference type="Pfam" id="PF00400">
    <property type="entry name" value="WD40"/>
    <property type="match status" value="7"/>
</dbReference>
<dbReference type="PANTHER" id="PTHR44129">
    <property type="entry name" value="WD REPEAT-CONTAINING PROTEIN POP1"/>
    <property type="match status" value="1"/>
</dbReference>
<dbReference type="HOGENOM" id="CLU_000288_6_16_1"/>
<evidence type="ECO:0000256" key="1">
    <source>
        <dbReference type="ARBA" id="ARBA00022574"/>
    </source>
</evidence>
<dbReference type="SUPFAM" id="SSF52540">
    <property type="entry name" value="P-loop containing nucleoside triphosphate hydrolases"/>
    <property type="match status" value="1"/>
</dbReference>
<dbReference type="InterPro" id="IPR019775">
    <property type="entry name" value="WD40_repeat_CS"/>
</dbReference>
<feature type="repeat" description="WD" evidence="3">
    <location>
        <begin position="906"/>
        <end position="947"/>
    </location>
</feature>
<dbReference type="Pfam" id="PF24883">
    <property type="entry name" value="NPHP3_N"/>
    <property type="match status" value="1"/>
</dbReference>
<evidence type="ECO:0000313" key="6">
    <source>
        <dbReference type="EnsemblFungi" id="EJT69618"/>
    </source>
</evidence>
<dbReference type="CDD" id="cd00200">
    <property type="entry name" value="WD40"/>
    <property type="match status" value="1"/>
</dbReference>
<dbReference type="Gene3D" id="3.40.50.300">
    <property type="entry name" value="P-loop containing nucleotide triphosphate hydrolases"/>
    <property type="match status" value="1"/>
</dbReference>
<reference evidence="7" key="1">
    <citation type="submission" date="2010-07" db="EMBL/GenBank/DDBJ databases">
        <title>The genome sequence of Gaeumannomyces graminis var. tritici strain R3-111a-1.</title>
        <authorList>
            <consortium name="The Broad Institute Genome Sequencing Platform"/>
            <person name="Ma L.-J."/>
            <person name="Dead R."/>
            <person name="Young S."/>
            <person name="Zeng Q."/>
            <person name="Koehrsen M."/>
            <person name="Alvarado L."/>
            <person name="Berlin A."/>
            <person name="Chapman S.B."/>
            <person name="Chen Z."/>
            <person name="Freedman E."/>
            <person name="Gellesch M."/>
            <person name="Goldberg J."/>
            <person name="Griggs A."/>
            <person name="Gujja S."/>
            <person name="Heilman E.R."/>
            <person name="Heiman D."/>
            <person name="Hepburn T."/>
            <person name="Howarth C."/>
            <person name="Jen D."/>
            <person name="Larson L."/>
            <person name="Mehta T."/>
            <person name="Neiman D."/>
            <person name="Pearson M."/>
            <person name="Roberts A."/>
            <person name="Saif S."/>
            <person name="Shea T."/>
            <person name="Shenoy N."/>
            <person name="Sisk P."/>
            <person name="Stolte C."/>
            <person name="Sykes S."/>
            <person name="Walk T."/>
            <person name="White J."/>
            <person name="Yandava C."/>
            <person name="Haas B."/>
            <person name="Nusbaum C."/>
            <person name="Birren B."/>
        </authorList>
    </citation>
    <scope>NUCLEOTIDE SEQUENCE [LARGE SCALE GENOMIC DNA]</scope>
    <source>
        <strain evidence="7">R3-111a-1</strain>
    </source>
</reference>
<dbReference type="InterPro" id="IPR001680">
    <property type="entry name" value="WD40_rpt"/>
</dbReference>
<proteinExistence type="predicted"/>
<dbReference type="GO" id="GO:0035097">
    <property type="term" value="C:histone methyltransferase complex"/>
    <property type="evidence" value="ECO:0007669"/>
    <property type="project" value="UniProtKB-ARBA"/>
</dbReference>
<dbReference type="VEuPathDB" id="FungiDB:GGTG_12502"/>
<sequence length="1053" mass="115908">MEALGAAASAIAVVELAAKVGALCLQYSRDVKRAKDDIDHFRQQTEALKTIAEGAQRLLQGPYGPRLETAQKLYSALTNARSQLDPIHTRLEEKLDTGRVGRVKRRLGLLAWPFESKDIEKLIATLKRDGDTISAALQVDLTTLALDINRKLVLSKLPIAKGAAFDAQANEHDPSCHPNTRVNLLADIHKWIEDPNGKCIFWLRGMAGTGKSTISRTVAEKLFAAKVPSASFFFKKGEGDRGSAAIFFTTILAQLVRQVPILASHVQSAIENDPTIVDKNKKEQFEKLFLELLDKCKGDIPGPLAIVVDALDECDREEDATALVRLLSKAKEATSIRIRFFVTSRPELPIRLGFKDIDGSYQDLALHEMPEPDIKKDISTFLRSELAEIRRKFNKTILGPGLPSDWPSPTSFEDLVNMAVPLFILASTACRFIADSNFGDPGKQLDKILEYKGKGEWSQLYATYLPILDRLLFERKDLRLVKRTKKEQAVVVAWFRDIVGTIVLLADPLPCASLARILNRTQLDVGSRLLQLHSVLNIPDNPLVPVKLLHLSFRDFLVDQENRDANPFWVDSRETHKQLADRCLQLLSTGDTLRRDVCNLRHPGTFRPEISPQNINTALPPEVQYACRYWVHHWKESRRQIRDGDPVHLFLTDHLLYWLEALGVTGRIRESFDMANCLLDMLEVMDLDWNACLQTLEGHNGSVYSVAFSPDGQRLASASFDETIKLWDAATGACVATLKGHDDSVLSVAFSPNGQRLASASLDKTVKLWDAATGTCQTTFEGHSSSVLSVAFSPNCQRLASASLDKTVKLWDAATGACQTTLEGHSSDVICVIFSPDGQRLASASHDKTVKLWDAATGASLTTFEGHSSSVLSVAFSPDSQMLASVSHEKTVKLWDVATDAYVTTFERHSSGVICVVFSPDGQRLASASFDETVKLWDAATGACQTTLEGHSSCVRSVAFSPDGQRLVSASYDGTVKLWDAATGACLTTLEGSTSAVSFDETGSQLLVQQQFKLIYNTKILRVLASVLIEHGLRGKESISCGCLPNTVLVVLV</sequence>
<feature type="repeat" description="WD" evidence="3">
    <location>
        <begin position="696"/>
        <end position="737"/>
    </location>
</feature>